<sequence length="37" mass="4146">MSTKKGTYPKGKFLLNDLNGVHLIHLSTKAELNIPHE</sequence>
<organism evidence="1 2">
    <name type="scientific">Microscilla marina ATCC 23134</name>
    <dbReference type="NCBI Taxonomy" id="313606"/>
    <lineage>
        <taxon>Bacteria</taxon>
        <taxon>Pseudomonadati</taxon>
        <taxon>Bacteroidota</taxon>
        <taxon>Cytophagia</taxon>
        <taxon>Cytophagales</taxon>
        <taxon>Microscillaceae</taxon>
        <taxon>Microscilla</taxon>
    </lineage>
</organism>
<dbReference type="AlphaFoldDB" id="A1ZV04"/>
<evidence type="ECO:0000313" key="2">
    <source>
        <dbReference type="Proteomes" id="UP000004095"/>
    </source>
</evidence>
<evidence type="ECO:0000313" key="1">
    <source>
        <dbReference type="EMBL" id="EAY25782.1"/>
    </source>
</evidence>
<accession>A1ZV04</accession>
<dbReference type="Proteomes" id="UP000004095">
    <property type="component" value="Unassembled WGS sequence"/>
</dbReference>
<proteinExistence type="predicted"/>
<dbReference type="EMBL" id="AAWS01000043">
    <property type="protein sequence ID" value="EAY25782.1"/>
    <property type="molecule type" value="Genomic_DNA"/>
</dbReference>
<keyword evidence="2" id="KW-1185">Reference proteome</keyword>
<protein>
    <submittedName>
        <fullName evidence="1">Uncharacterized protein</fullName>
    </submittedName>
</protein>
<comment type="caution">
    <text evidence="1">The sequence shown here is derived from an EMBL/GenBank/DDBJ whole genome shotgun (WGS) entry which is preliminary data.</text>
</comment>
<gene>
    <name evidence="1" type="ORF">M23134_03356</name>
</gene>
<name>A1ZV04_MICM2</name>
<reference evidence="1 2" key="1">
    <citation type="submission" date="2007-01" db="EMBL/GenBank/DDBJ databases">
        <authorList>
            <person name="Haygood M."/>
            <person name="Podell S."/>
            <person name="Anderson C."/>
            <person name="Hopkinson B."/>
            <person name="Roe K."/>
            <person name="Barbeau K."/>
            <person name="Gaasterland T."/>
            <person name="Ferriera S."/>
            <person name="Johnson J."/>
            <person name="Kravitz S."/>
            <person name="Beeson K."/>
            <person name="Sutton G."/>
            <person name="Rogers Y.-H."/>
            <person name="Friedman R."/>
            <person name="Frazier M."/>
            <person name="Venter J.C."/>
        </authorList>
    </citation>
    <scope>NUCLEOTIDE SEQUENCE [LARGE SCALE GENOMIC DNA]</scope>
    <source>
        <strain evidence="1 2">ATCC 23134</strain>
    </source>
</reference>